<dbReference type="Pfam" id="PF01300">
    <property type="entry name" value="Sua5_yciO_yrdC"/>
    <property type="match status" value="1"/>
</dbReference>
<accession>A0A5B9W2H0</accession>
<dbReference type="OrthoDB" id="9784339at2"/>
<reference evidence="8 9" key="1">
    <citation type="submission" date="2019-08" db="EMBL/GenBank/DDBJ databases">
        <title>Deep-cultivation of Planctomycetes and their phenomic and genomic characterization uncovers novel biology.</title>
        <authorList>
            <person name="Wiegand S."/>
            <person name="Jogler M."/>
            <person name="Boedeker C."/>
            <person name="Pinto D."/>
            <person name="Vollmers J."/>
            <person name="Rivas-Marin E."/>
            <person name="Kohn T."/>
            <person name="Peeters S.H."/>
            <person name="Heuer A."/>
            <person name="Rast P."/>
            <person name="Oberbeckmann S."/>
            <person name="Bunk B."/>
            <person name="Jeske O."/>
            <person name="Meyerdierks A."/>
            <person name="Storesund J.E."/>
            <person name="Kallscheuer N."/>
            <person name="Luecker S."/>
            <person name="Lage O.M."/>
            <person name="Pohl T."/>
            <person name="Merkel B.J."/>
            <person name="Hornburger P."/>
            <person name="Mueller R.-W."/>
            <person name="Bruemmer F."/>
            <person name="Labrenz M."/>
            <person name="Spormann A.M."/>
            <person name="Op den Camp H."/>
            <person name="Overmann J."/>
            <person name="Amann R."/>
            <person name="Jetten M.S.M."/>
            <person name="Mascher T."/>
            <person name="Medema M.H."/>
            <person name="Devos D.P."/>
            <person name="Kaster A.-K."/>
            <person name="Ovreas L."/>
            <person name="Rohde M."/>
            <person name="Galperin M.Y."/>
            <person name="Jogler C."/>
        </authorList>
    </citation>
    <scope>NUCLEOTIDE SEQUENCE [LARGE SCALE GENOMIC DNA]</scope>
    <source>
        <strain evidence="8 9">OJF2</strain>
    </source>
</reference>
<evidence type="ECO:0000256" key="4">
    <source>
        <dbReference type="ARBA" id="ARBA00022912"/>
    </source>
</evidence>
<dbReference type="InterPro" id="IPR006070">
    <property type="entry name" value="Sua5-like_dom"/>
</dbReference>
<dbReference type="PANTHER" id="PTHR11717:SF31">
    <property type="entry name" value="LOW MOLECULAR WEIGHT PROTEIN-TYROSINE-PHOSPHATASE ETP-RELATED"/>
    <property type="match status" value="1"/>
</dbReference>
<dbReference type="InterPro" id="IPR023485">
    <property type="entry name" value="Ptyr_pPase"/>
</dbReference>
<comment type="catalytic activity">
    <reaction evidence="5">
        <text>O-phospho-L-tyrosyl-[protein] + H2O = L-tyrosyl-[protein] + phosphate</text>
        <dbReference type="Rhea" id="RHEA:10684"/>
        <dbReference type="Rhea" id="RHEA-COMP:10136"/>
        <dbReference type="Rhea" id="RHEA-COMP:20101"/>
        <dbReference type="ChEBI" id="CHEBI:15377"/>
        <dbReference type="ChEBI" id="CHEBI:43474"/>
        <dbReference type="ChEBI" id="CHEBI:46858"/>
        <dbReference type="ChEBI" id="CHEBI:61978"/>
        <dbReference type="EC" id="3.1.3.48"/>
    </reaction>
</comment>
<evidence type="ECO:0000256" key="1">
    <source>
        <dbReference type="ARBA" id="ARBA00011063"/>
    </source>
</evidence>
<evidence type="ECO:0000313" key="8">
    <source>
        <dbReference type="EMBL" id="QEH34407.1"/>
    </source>
</evidence>
<dbReference type="InterPro" id="IPR017867">
    <property type="entry name" value="Tyr_phospatase_low_mol_wt"/>
</dbReference>
<name>A0A5B9W2H0_9BACT</name>
<proteinExistence type="inferred from homology"/>
<dbReference type="PRINTS" id="PR00719">
    <property type="entry name" value="LMWPTPASE"/>
</dbReference>
<dbReference type="RefSeq" id="WP_148594338.1">
    <property type="nucleotide sequence ID" value="NZ_CP042997.1"/>
</dbReference>
<comment type="similarity">
    <text evidence="1">Belongs to the low molecular weight phosphotyrosine protein phosphatase family.</text>
</comment>
<feature type="domain" description="YrdC-like" evidence="7">
    <location>
        <begin position="22"/>
        <end position="214"/>
    </location>
</feature>
<dbReference type="EC" id="3.1.3.48" evidence="2"/>
<dbReference type="SUPFAM" id="SSF52788">
    <property type="entry name" value="Phosphotyrosine protein phosphatases I"/>
    <property type="match status" value="1"/>
</dbReference>
<protein>
    <recommendedName>
        <fullName evidence="2">protein-tyrosine-phosphatase</fullName>
        <ecNumber evidence="2">3.1.3.48</ecNumber>
    </recommendedName>
</protein>
<feature type="active site" description="Proton donor" evidence="6">
    <location>
        <position position="348"/>
    </location>
</feature>
<dbReference type="Proteomes" id="UP000324233">
    <property type="component" value="Chromosome"/>
</dbReference>
<keyword evidence="9" id="KW-1185">Reference proteome</keyword>
<dbReference type="Gene3D" id="3.90.870.10">
    <property type="entry name" value="DHBP synthase"/>
    <property type="match status" value="1"/>
</dbReference>
<dbReference type="CDD" id="cd16344">
    <property type="entry name" value="LMWPAP"/>
    <property type="match status" value="1"/>
</dbReference>
<dbReference type="SMART" id="SM00226">
    <property type="entry name" value="LMWPc"/>
    <property type="match status" value="1"/>
</dbReference>
<organism evidence="8 9">
    <name type="scientific">Aquisphaera giovannonii</name>
    <dbReference type="NCBI Taxonomy" id="406548"/>
    <lineage>
        <taxon>Bacteria</taxon>
        <taxon>Pseudomonadati</taxon>
        <taxon>Planctomycetota</taxon>
        <taxon>Planctomycetia</taxon>
        <taxon>Isosphaerales</taxon>
        <taxon>Isosphaeraceae</taxon>
        <taxon>Aquisphaera</taxon>
    </lineage>
</organism>
<feature type="active site" evidence="6">
    <location>
        <position position="237"/>
    </location>
</feature>
<evidence type="ECO:0000259" key="7">
    <source>
        <dbReference type="PROSITE" id="PS51163"/>
    </source>
</evidence>
<dbReference type="EMBL" id="CP042997">
    <property type="protein sequence ID" value="QEH34407.1"/>
    <property type="molecule type" value="Genomic_DNA"/>
</dbReference>
<evidence type="ECO:0000256" key="6">
    <source>
        <dbReference type="PIRSR" id="PIRSR617867-1"/>
    </source>
</evidence>
<dbReference type="GO" id="GO:0004725">
    <property type="term" value="F:protein tyrosine phosphatase activity"/>
    <property type="evidence" value="ECO:0007669"/>
    <property type="project" value="UniProtKB-EC"/>
</dbReference>
<dbReference type="PANTHER" id="PTHR11717">
    <property type="entry name" value="LOW MOLECULAR WEIGHT PROTEIN TYROSINE PHOSPHATASE"/>
    <property type="match status" value="1"/>
</dbReference>
<evidence type="ECO:0000256" key="5">
    <source>
        <dbReference type="ARBA" id="ARBA00051722"/>
    </source>
</evidence>
<dbReference type="SUPFAM" id="SSF55821">
    <property type="entry name" value="YrdC/RibB"/>
    <property type="match status" value="1"/>
</dbReference>
<keyword evidence="3 8" id="KW-0378">Hydrolase</keyword>
<keyword evidence="4" id="KW-0904">Protein phosphatase</keyword>
<dbReference type="InterPro" id="IPR050438">
    <property type="entry name" value="LMW_PTPase"/>
</dbReference>
<gene>
    <name evidence="8" type="primary">ywlE_1</name>
    <name evidence="8" type="ORF">OJF2_29460</name>
</gene>
<evidence type="ECO:0000256" key="3">
    <source>
        <dbReference type="ARBA" id="ARBA00022801"/>
    </source>
</evidence>
<dbReference type="InterPro" id="IPR036196">
    <property type="entry name" value="Ptyr_pPase_sf"/>
</dbReference>
<dbReference type="PROSITE" id="PS51163">
    <property type="entry name" value="YRDC"/>
    <property type="match status" value="1"/>
</dbReference>
<feature type="active site" description="Nucleophile" evidence="6">
    <location>
        <position position="231"/>
    </location>
</feature>
<evidence type="ECO:0000256" key="2">
    <source>
        <dbReference type="ARBA" id="ARBA00013064"/>
    </source>
</evidence>
<dbReference type="KEGG" id="agv:OJF2_29460"/>
<evidence type="ECO:0000313" key="9">
    <source>
        <dbReference type="Proteomes" id="UP000324233"/>
    </source>
</evidence>
<sequence length="377" mass="39398">MTEASATRAAQWIDLANCDDPRDAVHQAVACLAQGGVVAVASEAAYLLAASTLNEGAVSRLRAICGAPEGEPLPLLVRGCEEALDWAPALSSAGRRLAQRAWPGPLVLRVPSAAGEGLCGRLPRGVRDLVSPGGELALSCSAEPFLRGVADLMPGHLATGRPAEGQDVALGAESLRGLAGVDMVVDSGPARPGVESTHVRLEGGGWSILRRGAIDERALARMSSVILLFVCTGNTCRSPMAEAICKGLLARKLGCRAEELEQKGIVVLSAGVATSGGSPATSQAVEVLRALGGSLESHRSRRVTAELVRQADHLFAMTIDHLEALLSVVPEAEPYAMLLDPHGRDVPDPFGADQEVYRQTAGAIEAMLRERLREIGL</sequence>
<dbReference type="InterPro" id="IPR017945">
    <property type="entry name" value="DHBP_synth_RibB-like_a/b_dom"/>
</dbReference>
<dbReference type="Pfam" id="PF01451">
    <property type="entry name" value="LMWPc"/>
    <property type="match status" value="1"/>
</dbReference>
<dbReference type="AlphaFoldDB" id="A0A5B9W2H0"/>
<dbReference type="GO" id="GO:0003725">
    <property type="term" value="F:double-stranded RNA binding"/>
    <property type="evidence" value="ECO:0007669"/>
    <property type="project" value="InterPro"/>
</dbReference>
<dbReference type="Gene3D" id="3.40.50.2300">
    <property type="match status" value="1"/>
</dbReference>